<dbReference type="Gene3D" id="3.40.50.300">
    <property type="entry name" value="P-loop containing nucleotide triphosphate hydrolases"/>
    <property type="match status" value="1"/>
</dbReference>
<dbReference type="PANTHER" id="PTHR43384">
    <property type="entry name" value="SEPTUM SITE-DETERMINING PROTEIN MIND HOMOLOG, CHLOROPLASTIC-RELATED"/>
    <property type="match status" value="1"/>
</dbReference>
<dbReference type="InterPro" id="IPR002586">
    <property type="entry name" value="CobQ/CobB/MinD/ParA_Nub-bd_dom"/>
</dbReference>
<evidence type="ECO:0000313" key="2">
    <source>
        <dbReference type="EMBL" id="MXR52162.1"/>
    </source>
</evidence>
<gene>
    <name evidence="2" type="ORF">GRX03_11190</name>
</gene>
<evidence type="ECO:0000313" key="3">
    <source>
        <dbReference type="Proteomes" id="UP000466535"/>
    </source>
</evidence>
<dbReference type="OrthoDB" id="31168at2157"/>
<dbReference type="GO" id="GO:0016887">
    <property type="term" value="F:ATP hydrolysis activity"/>
    <property type="evidence" value="ECO:0007669"/>
    <property type="project" value="TreeGrafter"/>
</dbReference>
<protein>
    <submittedName>
        <fullName evidence="2">P-loop NTPase</fullName>
    </submittedName>
</protein>
<dbReference type="PANTHER" id="PTHR43384:SF10">
    <property type="entry name" value="ATPASE INVOLVED IN CHROMOSOME PARTITIONING, PARA_MIND FAMILY"/>
    <property type="match status" value="1"/>
</dbReference>
<comment type="caution">
    <text evidence="2">The sequence shown here is derived from an EMBL/GenBank/DDBJ whole genome shotgun (WGS) entry which is preliminary data.</text>
</comment>
<dbReference type="InterPro" id="IPR050625">
    <property type="entry name" value="ParA/MinD_ATPase"/>
</dbReference>
<organism evidence="2 3">
    <name type="scientific">Halovenus carboxidivorans</name>
    <dbReference type="NCBI Taxonomy" id="2692199"/>
    <lineage>
        <taxon>Archaea</taxon>
        <taxon>Methanobacteriati</taxon>
        <taxon>Methanobacteriota</taxon>
        <taxon>Stenosarchaea group</taxon>
        <taxon>Halobacteria</taxon>
        <taxon>Halobacteriales</taxon>
        <taxon>Haloarculaceae</taxon>
        <taxon>Halovenus</taxon>
    </lineage>
</organism>
<dbReference type="GO" id="GO:0005524">
    <property type="term" value="F:ATP binding"/>
    <property type="evidence" value="ECO:0007669"/>
    <property type="project" value="TreeGrafter"/>
</dbReference>
<dbReference type="Pfam" id="PF01656">
    <property type="entry name" value="CbiA"/>
    <property type="match status" value="1"/>
</dbReference>
<dbReference type="InterPro" id="IPR027417">
    <property type="entry name" value="P-loop_NTPase"/>
</dbReference>
<dbReference type="GO" id="GO:0051782">
    <property type="term" value="P:negative regulation of cell division"/>
    <property type="evidence" value="ECO:0007669"/>
    <property type="project" value="TreeGrafter"/>
</dbReference>
<evidence type="ECO:0000259" key="1">
    <source>
        <dbReference type="Pfam" id="PF01656"/>
    </source>
</evidence>
<dbReference type="AlphaFoldDB" id="A0A6B0T9X3"/>
<sequence length="246" mass="24771">MGGYVCTVAGGNGGVGKTTTAINLGAAFAERGRETVIIDADLAMPNVAELLGVDSDASLHDVLSGSTTISEALTDAGGLAIIPGESSLDAYAEADPNKLPTVVNTLSRTHDVVVIDTAAGLGAETTVPLEHADGVALVTTPDHVSLTDTGKTGTLAEMVDSPILGALVVRATPETPLSGIDEEFDFPVLGGIPDDVGAAGTEPLVTESGESPAATAYRELAGELEPVFFGAKTVGETTLVPSEWTG</sequence>
<dbReference type="RefSeq" id="WP_159764295.1">
    <property type="nucleotide sequence ID" value="NZ_WUUT01000004.1"/>
</dbReference>
<dbReference type="Proteomes" id="UP000466535">
    <property type="component" value="Unassembled WGS sequence"/>
</dbReference>
<keyword evidence="3" id="KW-1185">Reference proteome</keyword>
<dbReference type="GO" id="GO:0009898">
    <property type="term" value="C:cytoplasmic side of plasma membrane"/>
    <property type="evidence" value="ECO:0007669"/>
    <property type="project" value="TreeGrafter"/>
</dbReference>
<reference evidence="2 3" key="1">
    <citation type="submission" date="2019-12" db="EMBL/GenBank/DDBJ databases">
        <title>Isolation and characterization of three novel carbon monoxide-oxidizing members of Halobacteria from salione crusts and soils.</title>
        <authorList>
            <person name="Myers M.R."/>
            <person name="King G.M."/>
        </authorList>
    </citation>
    <scope>NUCLEOTIDE SEQUENCE [LARGE SCALE GENOMIC DNA]</scope>
    <source>
        <strain evidence="2 3">WSH3</strain>
    </source>
</reference>
<dbReference type="SUPFAM" id="SSF52540">
    <property type="entry name" value="P-loop containing nucleoside triphosphate hydrolases"/>
    <property type="match status" value="1"/>
</dbReference>
<accession>A0A6B0T9X3</accession>
<dbReference type="GO" id="GO:0005829">
    <property type="term" value="C:cytosol"/>
    <property type="evidence" value="ECO:0007669"/>
    <property type="project" value="TreeGrafter"/>
</dbReference>
<feature type="domain" description="CobQ/CobB/MinD/ParA nucleotide binding" evidence="1">
    <location>
        <begin position="7"/>
        <end position="197"/>
    </location>
</feature>
<proteinExistence type="predicted"/>
<name>A0A6B0T9X3_9EURY</name>
<dbReference type="EMBL" id="WUUT01000004">
    <property type="protein sequence ID" value="MXR52162.1"/>
    <property type="molecule type" value="Genomic_DNA"/>
</dbReference>